<evidence type="ECO:0008006" key="3">
    <source>
        <dbReference type="Google" id="ProtNLM"/>
    </source>
</evidence>
<dbReference type="Proteomes" id="UP001472677">
    <property type="component" value="Unassembled WGS sequence"/>
</dbReference>
<evidence type="ECO:0000313" key="1">
    <source>
        <dbReference type="EMBL" id="KAK8596425.1"/>
    </source>
</evidence>
<dbReference type="InterPro" id="IPR017853">
    <property type="entry name" value="GH"/>
</dbReference>
<protein>
    <recommendedName>
        <fullName evidence="3">Chitinase</fullName>
    </recommendedName>
</protein>
<dbReference type="SUPFAM" id="SSF51445">
    <property type="entry name" value="(Trans)glycosidases"/>
    <property type="match status" value="1"/>
</dbReference>
<gene>
    <name evidence="1" type="ORF">V6N12_064914</name>
</gene>
<proteinExistence type="predicted"/>
<accession>A0ABR2G782</accession>
<comment type="caution">
    <text evidence="1">The sequence shown here is derived from an EMBL/GenBank/DDBJ whole genome shotgun (WGS) entry which is preliminary data.</text>
</comment>
<keyword evidence="2" id="KW-1185">Reference proteome</keyword>
<dbReference type="PANTHER" id="PTHR46476:SF13">
    <property type="entry name" value="2, PUTATIVE, EXPRESSED-RELATED"/>
    <property type="match status" value="1"/>
</dbReference>
<evidence type="ECO:0000313" key="2">
    <source>
        <dbReference type="Proteomes" id="UP001472677"/>
    </source>
</evidence>
<dbReference type="Gene3D" id="3.20.20.80">
    <property type="entry name" value="Glycosidases"/>
    <property type="match status" value="1"/>
</dbReference>
<organism evidence="1 2">
    <name type="scientific">Hibiscus sabdariffa</name>
    <name type="common">roselle</name>
    <dbReference type="NCBI Taxonomy" id="183260"/>
    <lineage>
        <taxon>Eukaryota</taxon>
        <taxon>Viridiplantae</taxon>
        <taxon>Streptophyta</taxon>
        <taxon>Embryophyta</taxon>
        <taxon>Tracheophyta</taxon>
        <taxon>Spermatophyta</taxon>
        <taxon>Magnoliopsida</taxon>
        <taxon>eudicotyledons</taxon>
        <taxon>Gunneridae</taxon>
        <taxon>Pentapetalae</taxon>
        <taxon>rosids</taxon>
        <taxon>malvids</taxon>
        <taxon>Malvales</taxon>
        <taxon>Malvaceae</taxon>
        <taxon>Malvoideae</taxon>
        <taxon>Hibiscus</taxon>
    </lineage>
</organism>
<reference evidence="1 2" key="1">
    <citation type="journal article" date="2024" name="G3 (Bethesda)">
        <title>Genome assembly of Hibiscus sabdariffa L. provides insights into metabolisms of medicinal natural products.</title>
        <authorList>
            <person name="Kim T."/>
        </authorList>
    </citation>
    <scope>NUCLEOTIDE SEQUENCE [LARGE SCALE GENOMIC DNA]</scope>
    <source>
        <strain evidence="1">TK-2024</strain>
        <tissue evidence="1">Old leaves</tissue>
    </source>
</reference>
<sequence>MPASSLTDIIQQYNLDGIEHINVDPDTFAECIDQLIKTLKKNGVISFASMAPFDDTEVQSHYKALWKSFGDLIDYVNFQFYAYDKSIGLSITSTLKSLPIMSKGSRSTAPFNTCVEIIMQDASIVTGQGFGNVDPSINPAKFNLVDPVKRNTVMVCHQVGGWQQHWGAGMYVLN</sequence>
<dbReference type="EMBL" id="JBBPBM010000002">
    <property type="protein sequence ID" value="KAK8596425.1"/>
    <property type="molecule type" value="Genomic_DNA"/>
</dbReference>
<name>A0ABR2G782_9ROSI</name>
<dbReference type="PANTHER" id="PTHR46476">
    <property type="entry name" value="CHITINASE 2-LIKE"/>
    <property type="match status" value="1"/>
</dbReference>